<keyword evidence="5" id="KW-0964">Secreted</keyword>
<evidence type="ECO:0000313" key="27">
    <source>
        <dbReference type="Proteomes" id="UP001156701"/>
    </source>
</evidence>
<dbReference type="SUPFAM" id="SSF51120">
    <property type="entry name" value="beta-Roll"/>
    <property type="match status" value="3"/>
</dbReference>
<dbReference type="Proteomes" id="UP001156701">
    <property type="component" value="Unassembled WGS sequence"/>
</dbReference>
<evidence type="ECO:0000313" key="28">
    <source>
        <dbReference type="Proteomes" id="UP001176478"/>
    </source>
</evidence>
<evidence type="ECO:0000256" key="12">
    <source>
        <dbReference type="ARBA" id="ARBA00022807"/>
    </source>
</evidence>
<keyword evidence="23" id="KW-0812">Transmembrane</keyword>
<dbReference type="InterPro" id="IPR018511">
    <property type="entry name" value="Hemolysin-typ_Ca-bd_CS"/>
</dbReference>
<keyword evidence="10" id="KW-0677">Repeat</keyword>
<dbReference type="PROSITE" id="PS51771">
    <property type="entry name" value="CGT_MARTX_CPD"/>
    <property type="match status" value="1"/>
</dbReference>
<keyword evidence="14" id="KW-0106">Calcium</keyword>
<dbReference type="GO" id="GO:0090729">
    <property type="term" value="F:toxin activity"/>
    <property type="evidence" value="ECO:0007669"/>
    <property type="project" value="UniProtKB-KW"/>
</dbReference>
<evidence type="ECO:0000256" key="22">
    <source>
        <dbReference type="SAM" id="MobiDB-lite"/>
    </source>
</evidence>
<dbReference type="EMBL" id="JAUQTG010000002">
    <property type="protein sequence ID" value="MDO7855750.1"/>
    <property type="molecule type" value="Genomic_DNA"/>
</dbReference>
<evidence type="ECO:0000256" key="18">
    <source>
        <dbReference type="ARBA" id="ARBA00023121"/>
    </source>
</evidence>
<feature type="transmembrane region" description="Helical" evidence="23">
    <location>
        <begin position="2212"/>
        <end position="2235"/>
    </location>
</feature>
<keyword evidence="12" id="KW-0788">Thiol protease</keyword>
<dbReference type="InterPro" id="IPR038383">
    <property type="entry name" value="CPD_dom_sf"/>
</dbReference>
<sequence length="3496" mass="395514">MKVENTDVNFNQYVLYDYVNDTENHDLFIKLINNNGISHSSFSGYGYGLTDEFLVYSMNNQGGKYIEQLNELYSIINSNDDNLPPLDKARNDALKLHAKSLFNEHVSDVIKKQLSYIKSVRHYNYIYNFKYEEINGRSFVKYINDIVNTNYAVSKSMYGRETNYYNYLAELQKLKIKIYTDALLADADSDFFKTKAGKDIASDELFIKLKDKLSIGGKSLASSFTTDDAKIFINTISEVIQRDNYLELEDNRNGKGVQVVDSKNFTTHLANETTLSRFKEKIYSHINTSNQPLLIKFCSASHAMAISIIYDQKTKVWTYKFFDPDTGVMTFNKKDSFISYIDTFVKINADKYRFSKVKNNDYKIRTFSFNPSDSIGRPFQLKELNNRDKLITENTLLVKRKLAYISSDQKCKLTYVEFNQKNQIAKLKVTLNGKTSFIYTDILNSGELTKIIEDNVNALSKINSDKFISQDDYQVYLVSKQFDINAFSPPQQEGDRDYKSVNLHLIPRMGDQPTIGTGVPENHQKAINKVADKYNITIGIRPVDHKSASLIESGIYSSKGLTIKGKSSDWGPHSGFIPVLQQFSKKSGRDEQSKYNDYVQQSIDKKHAIAVPLEISSERINELINYKTITPLIDTDDGDYKKTSSTIDGEEHTFLLKKSPSGKGNIWQVSYQENNEIKPFLVIGDPKTGKAMTADYDIFSIIFPISELEHYVKVTEMPDWQEWKASVNYEELTPAQKRLYNNEAEYNKKEGKENGIINNRIKEVNRQLNRELGRTEGFELVHHGSDDANPVSVMKDNFPITFFLPESLKGKNKLSGTTQPIDTYFEMNPHGAIIINDVEQLSNFQQLLINQGYRAPLNRKWSEGENGRLFEPKRKKSEGYIVNHGEIKRKKSISIFNDKIDQNLDNSEQTSDRIIPNSDNSEQTSDRIIPNSDRIIPNSDRIIPNSDNSEQTSDKIIPSSDNNEQISDKIIPSSDNHEQGSTDNKVDKALIVNRRRYMEGVFGKAVVGLDNDFSDIHENNFNGSHHASLAGDLASKAHSINTWCDPIKVYHKLTAINIESRDNKQANPTAYDHNVIIQLQGDKVSADVVAKALSKHPDNSTVIQYDLGSRKHKVLYGSLKKITTGKVRWITIGHGSYFDDGEPTLYAERSAKKYTDAMVYLKKKVLKNTVPDKLVLMGCNLGRGGIYENFALKATNLFANNKMNMPIVAYNRSITNYNYGHKMVVEGERNSIRNSTKGYKFIYQYDLNTGQVKINGKSSTLYFINELRRGELKLSQLNNYVEPDPMKIFRLSSFKDLDFSLIKKIIYNPQAYQLFVDELKQHNQELPSDFHSHFTKKLNDLGIKSTPIWPTVNRDSIAHQAHLQSHLQKDTSTFSVIVRATEDLKGKVQAERLAGKNPENTLILQADTDNKIWAVEYGENNIPSLLESGKAVKWVIIANDGVKNKPIDGLFSVLTEVKEKYPFIAEESMSLHAINKQKIKITSSLFIELDQRKGTAAEQLVGVMHQETPTVKNYLDTKHHQQVQSLIEKIASKDISLEHVRLAEHPYLVSYFDDAYGQFSADKLKIALYDPLIAPKVNHYLSNDKIENKAHWDNLFEARLPVDLQQQAKDTLTILHAIQDDPSVLHHLSEKTRLQLKAVFPAINGFDRGKVTALAKDVNAFSLMSEDLNSFLRLNKDNFDGENAPLKGLSFAGALHKHQVERHQRLQQYNELCNQMRKWSADSQVNMINYDRLRRKGDAAGFDRKMGLIYTVESQLGDENSARNLIEWQIKLEQKRYNGALTEGETELLNEIKRYSNNIVDGFDNKGEKHARQPIKYVLSANNNSYHSRGHSLLFLQGKNTTYTIQYTTRGNIHEYRLLDPNGLQLSIRNEQRPLAAKLFAKQVNSYFNENVSLLNGETITRGQQAGFGEKSDKNGKFYSADMQVIALDDNSIKRIPHDYEQYRKNVTALINSVAIADKNSWVNFNGEKIALARLQNLGVTIDGQLITANHTKKNGWQKKVRFHPEKLAAELTLVDGNESDLVLLRILHQQLGDVDHIPITDNNTGFRDSAVLKKQLKYIARNIDPNVSKLTPEMIENLRTLGTKLPRFQQIGNRFGQVMGGVGGVQTLISIHLILKKLDNPDLTDEECAELEKQFYLICGSAIANYGDMIVQPILLNIASKGGATSLIRGRIAAGTVIIFNLVGMGFDAYQAYDSLSKLDRVSDPKQRQDLIVNATFSIASCVLNGITVIGVIIGSSTIPVVGLVVGGVLLVSGLVYQGARAVENIKEVIDISWDRELEEGLRGAFGFEPTLRSQQEMAIVHYIKAFKKLDVEMDIDLFEKRFVPAGFDHHLSIIEKPTYKSEERYYLVDTNNNYFGGMWWGVRLSFSDYVYRYTKRGAPSFTFSEADFLIKNYSLQADGRVKRATGQEDRVVFSKVLKEVTDVVRTGTVASNEGYCFNTNYKNPLFDKFLEKHGIQKSNLTQSIEKQLTASDYEQLSFYSKQTEVAAQKNFTIRKYADNTNEYIENKPGIIANIIDIDETKGSSFNLANGVDYLIGRDDRMYALQVLSGEKYFATGSKSDYFYLRDNSLTSLESNDGKVTKFLDGQSGSDTLFIDNLPNGYHVYIDLRINKVAYFCSEESKSKFKYQHQFIDVVDAKNIENITLIDNTNDIIHGDDENNNINGGLGEDTLYGYGGDDRLALTKGKAIGGSGIDSYFIKRFEWASHVDDLYKTKMSYNKKAFRVEKEHYINPIYQGENKGFQANVIIEENSESVSWVDLEYSLNEIKDMYIKGNDLYLKIQVDDYKTDKYVFDKVKSEVTIKLNNVYRDIDGVRKRNHSYNLNTNDGFALISQLVDLPKENNPEHTIRGKLFNVLYVQNNDKTLYSGEKSVYIDESKDEIEVNKTRVYNSPKWGRLVSIGKAKNLTYTGSEKNNILSHIASGSHIKVTLGQDSYQINKLDDNNEDIVFDFANVKGHFTDQDKVIILLPTVNGYQLQMNGQKLLLKDRFEKTTLSFRFQNFDGGMNNAVLIQDKYSNMFCIDLKSENSVIAPSNPIANSTDGDDTINIPMGYLGKKLLINGQAGNDIILDHSGFSRVLIGGEGDDTIAAVSGNNVLYAGSGMNFLSGGDGDDLLLSDFGYDTLMGKEGDDNYLIDCRYRGVVYIEDLEGKNNIHLLNFDCENITEGVDNGALYRIYISKSGKIIKIKQPSLQENKDAVCQVYMYPKLPHKLQELTKDGMEPLAKYFADSYSIAEKTGQKGHWKLADTLTHLLNGTPDALLESLHVPTNGPTILNPNYARTHWLIKTKEGNLVVLDHTGHGRIIQGGKGDNRIVTLGGNNVLFGGQGNDILAGGVDKDLLISVAGNDTLSGGLGNDTYLVNGYESNTTVKIEDLAGRNQVVLVNFYVTPVMVQQIDPSKTLSVYESYTGRKVEIYHSNHLMSMTDVTDIKFRKCDGDEWNGQAEKTVDKLIQLYAESRFEYESTFEATNMSAHLRNRWDPLPFMNRLLEGTSVSAAN</sequence>
<evidence type="ECO:0000259" key="24">
    <source>
        <dbReference type="PROSITE" id="PS51771"/>
    </source>
</evidence>
<feature type="region of interest" description="Disordered" evidence="22">
    <location>
        <begin position="907"/>
        <end position="983"/>
    </location>
</feature>
<dbReference type="PANTHER" id="PTHR38340:SF1">
    <property type="entry name" value="S-LAYER PROTEIN"/>
    <property type="match status" value="1"/>
</dbReference>
<keyword evidence="13" id="KW-0068">Autocatalytic cleavage</keyword>
<dbReference type="RefSeq" id="WP_278030659.1">
    <property type="nucleotide sequence ID" value="NZ_JARRYG010000003.1"/>
</dbReference>
<feature type="transmembrane region" description="Helical" evidence="23">
    <location>
        <begin position="2173"/>
        <end position="2192"/>
    </location>
</feature>
<evidence type="ECO:0000256" key="17">
    <source>
        <dbReference type="ARBA" id="ARBA00023026"/>
    </source>
</evidence>
<evidence type="ECO:0000256" key="11">
    <source>
        <dbReference type="ARBA" id="ARBA00022801"/>
    </source>
</evidence>
<dbReference type="InterPro" id="IPR005165">
    <property type="entry name" value="Anthrax_toxin_edema_cen"/>
</dbReference>
<dbReference type="GO" id="GO:0020002">
    <property type="term" value="C:host cell plasma membrane"/>
    <property type="evidence" value="ECO:0007669"/>
    <property type="project" value="UniProtKB-SubCell"/>
</dbReference>
<keyword evidence="18" id="KW-0446">Lipid-binding</keyword>
<dbReference type="InterPro" id="IPR001343">
    <property type="entry name" value="Hemolysn_Ca-bd"/>
</dbReference>
<dbReference type="GO" id="GO:0044164">
    <property type="term" value="C:host cell cytosol"/>
    <property type="evidence" value="ECO:0007669"/>
    <property type="project" value="UniProtKB-SubCell"/>
</dbReference>
<keyword evidence="9" id="KW-0479">Metal-binding</keyword>
<feature type="transmembrane region" description="Helical" evidence="23">
    <location>
        <begin position="2242"/>
        <end position="2261"/>
    </location>
</feature>
<evidence type="ECO:0000256" key="3">
    <source>
        <dbReference type="ARBA" id="ARBA00004613"/>
    </source>
</evidence>
<evidence type="ECO:0000256" key="23">
    <source>
        <dbReference type="SAM" id="Phobius"/>
    </source>
</evidence>
<evidence type="ECO:0000256" key="4">
    <source>
        <dbReference type="ARBA" id="ARBA00022511"/>
    </source>
</evidence>
<evidence type="ECO:0000256" key="16">
    <source>
        <dbReference type="ARBA" id="ARBA00022870"/>
    </source>
</evidence>
<keyword evidence="7" id="KW-0645">Protease</keyword>
<keyword evidence="16" id="KW-1043">Host membrane</keyword>
<dbReference type="PROSITE" id="PS00330">
    <property type="entry name" value="HEMOLYSIN_CALCIUM"/>
    <property type="match status" value="1"/>
</dbReference>
<dbReference type="Gene3D" id="2.150.10.10">
    <property type="entry name" value="Serralysin-like metalloprotease, C-terminal"/>
    <property type="match status" value="3"/>
</dbReference>
<dbReference type="CDD" id="cd20500">
    <property type="entry name" value="Peptidase_C80"/>
    <property type="match status" value="1"/>
</dbReference>
<evidence type="ECO:0000313" key="25">
    <source>
        <dbReference type="EMBL" id="MDG4695306.1"/>
    </source>
</evidence>
<keyword evidence="19 23" id="KW-0472">Membrane</keyword>
<comment type="subcellular location">
    <subcellularLocation>
        <location evidence="2">Host cell membrane</location>
    </subcellularLocation>
    <subcellularLocation>
        <location evidence="21">Host cytoplasm</location>
        <location evidence="21">Host cytosol</location>
    </subcellularLocation>
    <subcellularLocation>
        <location evidence="3">Secreted</location>
    </subcellularLocation>
</comment>
<gene>
    <name evidence="25" type="ORF">P7V44_03510</name>
    <name evidence="26" type="ORF">Q5E86_05075</name>
</gene>
<evidence type="ECO:0000256" key="7">
    <source>
        <dbReference type="ARBA" id="ARBA00022670"/>
    </source>
</evidence>
<dbReference type="GO" id="GO:0016740">
    <property type="term" value="F:transferase activity"/>
    <property type="evidence" value="ECO:0007669"/>
    <property type="project" value="UniProtKB-KW"/>
</dbReference>
<evidence type="ECO:0000313" key="26">
    <source>
        <dbReference type="EMBL" id="MDO7855750.1"/>
    </source>
</evidence>
<proteinExistence type="predicted"/>
<dbReference type="Pfam" id="PF03497">
    <property type="entry name" value="Anthrax_toxA"/>
    <property type="match status" value="1"/>
</dbReference>
<keyword evidence="20" id="KW-1035">Host cytoplasm</keyword>
<evidence type="ECO:0000256" key="20">
    <source>
        <dbReference type="ARBA" id="ARBA00023200"/>
    </source>
</evidence>
<protein>
    <submittedName>
        <fullName evidence="25">Anthrax toxin-like adenylyl cyclase domain-containing protein</fullName>
    </submittedName>
</protein>
<dbReference type="GO" id="GO:0005576">
    <property type="term" value="C:extracellular region"/>
    <property type="evidence" value="ECO:0007669"/>
    <property type="project" value="UniProtKB-SubCell"/>
</dbReference>
<keyword evidence="23" id="KW-1133">Transmembrane helix</keyword>
<reference evidence="26" key="3">
    <citation type="journal article" date="2024" name="Int. J. Antimicrob. Agents">
        <title>Identification of a novel Providencia species showing multi-drug-resistant in three patients with hospital-acquired infection.</title>
        <authorList>
            <person name="Yang W."/>
            <person name="Chen J."/>
            <person name="Yang F."/>
            <person name="Ji P."/>
            <person name="Shen S."/>
            <person name="Yin D."/>
            <person name="Hu F."/>
        </authorList>
    </citation>
    <scope>NUCLEOTIDE SEQUENCE</scope>
    <source>
        <strain evidence="26">CRE-138-0111</strain>
    </source>
</reference>
<dbReference type="Gene3D" id="3.30.70.1720">
    <property type="match status" value="1"/>
</dbReference>
<keyword evidence="17" id="KW-0843">Virulence</keyword>
<dbReference type="Gene3D" id="3.40.50.11050">
    <property type="match status" value="2"/>
</dbReference>
<organism evidence="25 27">
    <name type="scientific">Providencia huashanensis</name>
    <dbReference type="NCBI Taxonomy" id="3037798"/>
    <lineage>
        <taxon>Bacteria</taxon>
        <taxon>Pseudomonadati</taxon>
        <taxon>Pseudomonadota</taxon>
        <taxon>Gammaproteobacteria</taxon>
        <taxon>Enterobacterales</taxon>
        <taxon>Morganellaceae</taxon>
        <taxon>Providencia</taxon>
    </lineage>
</organism>
<dbReference type="GO" id="GO:0005509">
    <property type="term" value="F:calcium ion binding"/>
    <property type="evidence" value="ECO:0007669"/>
    <property type="project" value="InterPro"/>
</dbReference>
<evidence type="ECO:0000256" key="9">
    <source>
        <dbReference type="ARBA" id="ARBA00022723"/>
    </source>
</evidence>
<dbReference type="PRINTS" id="PR00313">
    <property type="entry name" value="CABNDNGRPT"/>
</dbReference>
<dbReference type="PANTHER" id="PTHR38340">
    <property type="entry name" value="S-LAYER PROTEIN"/>
    <property type="match status" value="1"/>
</dbReference>
<evidence type="ECO:0000256" key="19">
    <source>
        <dbReference type="ARBA" id="ARBA00023136"/>
    </source>
</evidence>
<dbReference type="GO" id="GO:0008294">
    <property type="term" value="F:calcium- and calmodulin-responsive adenylate cyclase activity"/>
    <property type="evidence" value="ECO:0007669"/>
    <property type="project" value="InterPro"/>
</dbReference>
<dbReference type="GO" id="GO:0006508">
    <property type="term" value="P:proteolysis"/>
    <property type="evidence" value="ECO:0007669"/>
    <property type="project" value="UniProtKB-KW"/>
</dbReference>
<reference evidence="26" key="2">
    <citation type="submission" date="2023-07" db="EMBL/GenBank/DDBJ databases">
        <authorList>
            <person name="Yang W."/>
            <person name="Chen J."/>
            <person name="Ji P."/>
            <person name="Hu F."/>
        </authorList>
    </citation>
    <scope>NUCLEOTIDE SEQUENCE</scope>
    <source>
        <strain evidence="26">CRE-138-0111</strain>
    </source>
</reference>
<dbReference type="Proteomes" id="UP001176478">
    <property type="component" value="Unassembled WGS sequence"/>
</dbReference>
<keyword evidence="28" id="KW-1185">Reference proteome</keyword>
<keyword evidence="11" id="KW-0378">Hydrolase</keyword>
<keyword evidence="4" id="KW-1032">Host cell membrane</keyword>
<dbReference type="InterPro" id="IPR020974">
    <property type="entry name" value="CPD_dom"/>
</dbReference>
<name>A0AA42FEU1_9GAMM</name>
<dbReference type="InterPro" id="IPR050557">
    <property type="entry name" value="RTX_toxin/Mannuronan_C5-epim"/>
</dbReference>
<reference evidence="25" key="1">
    <citation type="submission" date="2023-03" db="EMBL/GenBank/DDBJ databases">
        <title>a new species belonging to Providencia genus.</title>
        <authorList>
            <person name="Yang W."/>
            <person name="Hu F."/>
            <person name="Shen S."/>
            <person name="Ding L."/>
            <person name="Yin D."/>
        </authorList>
    </citation>
    <scope>NUCLEOTIDE SEQUENCE</scope>
    <source>
        <strain evidence="25">CRE-3FA-0001</strain>
    </source>
</reference>
<keyword evidence="15" id="KW-0460">Magnesium</keyword>
<comment type="cofactor">
    <cofactor evidence="1">
        <name>Mg(2+)</name>
        <dbReference type="ChEBI" id="CHEBI:18420"/>
    </cofactor>
</comment>
<evidence type="ECO:0000256" key="6">
    <source>
        <dbReference type="ARBA" id="ARBA00022656"/>
    </source>
</evidence>
<dbReference type="GO" id="GO:0008289">
    <property type="term" value="F:lipid binding"/>
    <property type="evidence" value="ECO:0007669"/>
    <property type="project" value="UniProtKB-KW"/>
</dbReference>
<evidence type="ECO:0000256" key="8">
    <source>
        <dbReference type="ARBA" id="ARBA00022679"/>
    </source>
</evidence>
<evidence type="ECO:0000256" key="5">
    <source>
        <dbReference type="ARBA" id="ARBA00022525"/>
    </source>
</evidence>
<keyword evidence="6" id="KW-0800">Toxin</keyword>
<keyword evidence="8" id="KW-0808">Transferase</keyword>
<evidence type="ECO:0000256" key="13">
    <source>
        <dbReference type="ARBA" id="ARBA00022813"/>
    </source>
</evidence>
<dbReference type="Gene3D" id="3.90.1760.10">
    <property type="entry name" value="Anthrax toxin, edema factor, central domain"/>
    <property type="match status" value="1"/>
</dbReference>
<evidence type="ECO:0000256" key="15">
    <source>
        <dbReference type="ARBA" id="ARBA00022842"/>
    </source>
</evidence>
<dbReference type="SUPFAM" id="SSF81298">
    <property type="entry name" value="Adenylylcyclase toxin (the edema factor)"/>
    <property type="match status" value="1"/>
</dbReference>
<comment type="caution">
    <text evidence="25">The sequence shown here is derived from an EMBL/GenBank/DDBJ whole genome shotgun (WGS) entry which is preliminary data.</text>
</comment>
<dbReference type="Pfam" id="PF11713">
    <property type="entry name" value="Peptidase_C80"/>
    <property type="match status" value="1"/>
</dbReference>
<evidence type="ECO:0000256" key="14">
    <source>
        <dbReference type="ARBA" id="ARBA00022837"/>
    </source>
</evidence>
<dbReference type="CDD" id="cd20494">
    <property type="entry name" value="C58_RtxA"/>
    <property type="match status" value="1"/>
</dbReference>
<dbReference type="EMBL" id="JARRYG010000003">
    <property type="protein sequence ID" value="MDG4695306.1"/>
    <property type="molecule type" value="Genomic_DNA"/>
</dbReference>
<dbReference type="GO" id="GO:0008234">
    <property type="term" value="F:cysteine-type peptidase activity"/>
    <property type="evidence" value="ECO:0007669"/>
    <property type="project" value="UniProtKB-KW"/>
</dbReference>
<evidence type="ECO:0000256" key="21">
    <source>
        <dbReference type="ARBA" id="ARBA00023586"/>
    </source>
</evidence>
<evidence type="ECO:0000256" key="2">
    <source>
        <dbReference type="ARBA" id="ARBA00004165"/>
    </source>
</evidence>
<dbReference type="InterPro" id="IPR037017">
    <property type="entry name" value="Anthrax_toxin_edema_cen_sf"/>
</dbReference>
<evidence type="ECO:0000256" key="10">
    <source>
        <dbReference type="ARBA" id="ARBA00022737"/>
    </source>
</evidence>
<evidence type="ECO:0000256" key="1">
    <source>
        <dbReference type="ARBA" id="ARBA00001946"/>
    </source>
</evidence>
<dbReference type="Pfam" id="PF00353">
    <property type="entry name" value="HemolysinCabind"/>
    <property type="match status" value="3"/>
</dbReference>
<feature type="domain" description="Peptidase C80" evidence="24">
    <location>
        <begin position="1062"/>
        <end position="1245"/>
    </location>
</feature>
<dbReference type="InterPro" id="IPR011049">
    <property type="entry name" value="Serralysin-like_metalloprot_C"/>
</dbReference>
<dbReference type="InterPro" id="IPR035099">
    <property type="entry name" value="Anthrax_toxin_C-terminal"/>
</dbReference>
<accession>A0AA42FEU1</accession>